<evidence type="ECO:0000256" key="1">
    <source>
        <dbReference type="ARBA" id="ARBA00007358"/>
    </source>
</evidence>
<dbReference type="SUPFAM" id="SSF56796">
    <property type="entry name" value="Dehydroquinate synthase-like"/>
    <property type="match status" value="1"/>
</dbReference>
<evidence type="ECO:0000313" key="5">
    <source>
        <dbReference type="EMBL" id="WPL17195.1"/>
    </source>
</evidence>
<dbReference type="Gene3D" id="1.20.1090.10">
    <property type="entry name" value="Dehydroquinate synthase-like - alpha domain"/>
    <property type="match status" value="1"/>
</dbReference>
<evidence type="ECO:0000259" key="3">
    <source>
        <dbReference type="Pfam" id="PF00465"/>
    </source>
</evidence>
<evidence type="ECO:0000256" key="2">
    <source>
        <dbReference type="ARBA" id="ARBA00023002"/>
    </source>
</evidence>
<dbReference type="GO" id="GO:0050093">
    <property type="term" value="F:methanol dehydrogenase (NAD+) activity"/>
    <property type="evidence" value="ECO:0007669"/>
    <property type="project" value="UniProtKB-EC"/>
</dbReference>
<organism evidence="5 6">
    <name type="scientific">Thiorhodovibrio winogradskyi</name>
    <dbReference type="NCBI Taxonomy" id="77007"/>
    <lineage>
        <taxon>Bacteria</taxon>
        <taxon>Pseudomonadati</taxon>
        <taxon>Pseudomonadota</taxon>
        <taxon>Gammaproteobacteria</taxon>
        <taxon>Chromatiales</taxon>
        <taxon>Chromatiaceae</taxon>
        <taxon>Thiorhodovibrio</taxon>
    </lineage>
</organism>
<dbReference type="RefSeq" id="WP_328987716.1">
    <property type="nucleotide sequence ID" value="NZ_CP121472.1"/>
</dbReference>
<keyword evidence="6" id="KW-1185">Reference proteome</keyword>
<dbReference type="Proteomes" id="UP001432180">
    <property type="component" value="Chromosome"/>
</dbReference>
<accession>A0ABZ0S871</accession>
<feature type="domain" description="Alcohol dehydrogenase iron-type/glycerol dehydrogenase GldA" evidence="3">
    <location>
        <begin position="11"/>
        <end position="181"/>
    </location>
</feature>
<evidence type="ECO:0000259" key="4">
    <source>
        <dbReference type="Pfam" id="PF25137"/>
    </source>
</evidence>
<proteinExistence type="inferred from homology"/>
<feature type="domain" description="Fe-containing alcohol dehydrogenase-like C-terminal" evidence="4">
    <location>
        <begin position="194"/>
        <end position="400"/>
    </location>
</feature>
<dbReference type="EMBL" id="CP121472">
    <property type="protein sequence ID" value="WPL17195.1"/>
    <property type="molecule type" value="Genomic_DNA"/>
</dbReference>
<dbReference type="CDD" id="cd08183">
    <property type="entry name" value="Fe-ADH-like"/>
    <property type="match status" value="1"/>
</dbReference>
<evidence type="ECO:0000313" key="6">
    <source>
        <dbReference type="Proteomes" id="UP001432180"/>
    </source>
</evidence>
<dbReference type="Gene3D" id="3.40.50.1970">
    <property type="match status" value="1"/>
</dbReference>
<dbReference type="InterPro" id="IPR039697">
    <property type="entry name" value="Alcohol_dehydrogenase_Fe"/>
</dbReference>
<reference evidence="5 6" key="1">
    <citation type="journal article" date="2023" name="Microorganisms">
        <title>Thiorhodovibrio frisius and Trv. litoralis spp. nov., Two Novel Members from a Clade of Fastidious Purple Sulfur Bacteria That Exhibit Unique Red-Shifted Light-Harvesting Capabilities.</title>
        <authorList>
            <person name="Methner A."/>
            <person name="Kuzyk S.B."/>
            <person name="Petersen J."/>
            <person name="Bauer S."/>
            <person name="Brinkmann H."/>
            <person name="Sichau K."/>
            <person name="Wanner G."/>
            <person name="Wolf J."/>
            <person name="Neumann-Schaal M."/>
            <person name="Henke P."/>
            <person name="Tank M."/>
            <person name="Sproer C."/>
            <person name="Bunk B."/>
            <person name="Overmann J."/>
        </authorList>
    </citation>
    <scope>NUCLEOTIDE SEQUENCE [LARGE SCALE GENOMIC DNA]</scope>
    <source>
        <strain evidence="5 6">DSM 6702</strain>
    </source>
</reference>
<protein>
    <submittedName>
        <fullName evidence="5">NAD-dependent methanol dehydrogenase</fullName>
        <ecNumber evidence="5">1.1.1.244</ecNumber>
    </submittedName>
</protein>
<dbReference type="PANTHER" id="PTHR11496">
    <property type="entry name" value="ALCOHOL DEHYDROGENASE"/>
    <property type="match status" value="1"/>
</dbReference>
<name>A0ABZ0S871_9GAMM</name>
<dbReference type="Pfam" id="PF00465">
    <property type="entry name" value="Fe-ADH"/>
    <property type="match status" value="1"/>
</dbReference>
<comment type="similarity">
    <text evidence="1">Belongs to the iron-containing alcohol dehydrogenase family.</text>
</comment>
<dbReference type="InterPro" id="IPR056798">
    <property type="entry name" value="ADH_Fe_C"/>
</dbReference>
<dbReference type="PANTHER" id="PTHR11496:SF102">
    <property type="entry name" value="ALCOHOL DEHYDROGENASE 4"/>
    <property type="match status" value="1"/>
</dbReference>
<sequence>MTPFSIARLPSIEFGAGARAKLPALVRRFGQRALLVSGGASLIDGPFWPDLAQGFADAGVLLSQCRIIGEPSPRLIDDSVRAWRDAGIEVVIAIGGGSALDAGKAIAGLLPGGGSVLDYLEGVGPELPYRGPALPLIAVPTTAGTGSEATKNAVLSVRGPNGYKKSFRDEQLVAAAAVVDPDFLATCPPAVIAGNGMDALTQLLEAYVSARANPLCDALALDGLRRVRDGLPPLARDPGDAAARANMAYAALLSGVVLAQTGLGSVHGLASPLGALFPIPHGVVCGTLVAAATRVNLQALREREPAHPVLAKYARLGRLLSAEPHEEALVGHDPGADAAAADSLVALLEDWTKDLALPRLGALGVTPADHAQIVACSRGSSMKTNPIVLTDAEIGAILSARQ</sequence>
<dbReference type="Pfam" id="PF25137">
    <property type="entry name" value="ADH_Fe_C"/>
    <property type="match status" value="1"/>
</dbReference>
<gene>
    <name evidence="5" type="primary">mdh_2</name>
    <name evidence="5" type="ORF">Thiowin_02191</name>
</gene>
<dbReference type="EC" id="1.1.1.244" evidence="5"/>
<keyword evidence="2 5" id="KW-0560">Oxidoreductase</keyword>
<dbReference type="InterPro" id="IPR001670">
    <property type="entry name" value="ADH_Fe/GldA"/>
</dbReference>